<dbReference type="Pfam" id="PF01810">
    <property type="entry name" value="LysE"/>
    <property type="match status" value="1"/>
</dbReference>
<evidence type="ECO:0000256" key="5">
    <source>
        <dbReference type="ARBA" id="ARBA00023136"/>
    </source>
</evidence>
<proteinExistence type="predicted"/>
<keyword evidence="8" id="KW-1185">Reference proteome</keyword>
<keyword evidence="4 6" id="KW-1133">Transmembrane helix</keyword>
<keyword evidence="5 6" id="KW-0472">Membrane</keyword>
<accession>A0ABP9XH11</accession>
<evidence type="ECO:0000256" key="1">
    <source>
        <dbReference type="ARBA" id="ARBA00004651"/>
    </source>
</evidence>
<feature type="transmembrane region" description="Helical" evidence="6">
    <location>
        <begin position="98"/>
        <end position="115"/>
    </location>
</feature>
<dbReference type="InterPro" id="IPR001123">
    <property type="entry name" value="LeuE-type"/>
</dbReference>
<dbReference type="Proteomes" id="UP001404956">
    <property type="component" value="Unassembled WGS sequence"/>
</dbReference>
<feature type="transmembrane region" description="Helical" evidence="6">
    <location>
        <begin position="176"/>
        <end position="196"/>
    </location>
</feature>
<protein>
    <submittedName>
        <fullName evidence="7">Arginine exporter protein ArgO</fullName>
    </submittedName>
</protein>
<gene>
    <name evidence="7" type="primary">argO</name>
    <name evidence="7" type="ORF">Dalu01_03061</name>
</gene>
<dbReference type="PANTHER" id="PTHR30086">
    <property type="entry name" value="ARGININE EXPORTER PROTEIN ARGO"/>
    <property type="match status" value="1"/>
</dbReference>
<sequence length="234" mass="24188">MGQTGLVARGLSLVEKAGPAPCTSGQPILSPVPPFLRGLTLGLSLIVAIGPQNAFVLRQGLTRQHALLAALACSLSDTLLVTLGVLGVGAFLARNPGLAALGTLAGAAFLLWYGWRSFRAARKPGTLDTAGQSQSRPRAVITTAAAFSFLNPHALLDTVVLIGGASAGLSGSGRRAFLLGTVLASWVWFFSLSLAGRQLAPLMRSPRAWQVLDVLVGLMMWAVAGGLVLGLRQG</sequence>
<evidence type="ECO:0000313" key="8">
    <source>
        <dbReference type="Proteomes" id="UP001404956"/>
    </source>
</evidence>
<evidence type="ECO:0000313" key="7">
    <source>
        <dbReference type="EMBL" id="GAA5534650.1"/>
    </source>
</evidence>
<name>A0ABP9XH11_9DEIO</name>
<evidence type="ECO:0000256" key="2">
    <source>
        <dbReference type="ARBA" id="ARBA00022475"/>
    </source>
</evidence>
<dbReference type="EMBL" id="BAABRV010000009">
    <property type="protein sequence ID" value="GAA5534650.1"/>
    <property type="molecule type" value="Genomic_DNA"/>
</dbReference>
<keyword evidence="2" id="KW-1003">Cell membrane</keyword>
<keyword evidence="3 6" id="KW-0812">Transmembrane</keyword>
<feature type="transmembrane region" description="Helical" evidence="6">
    <location>
        <begin position="35"/>
        <end position="55"/>
    </location>
</feature>
<comment type="subcellular location">
    <subcellularLocation>
        <location evidence="1">Cell membrane</location>
        <topology evidence="1">Multi-pass membrane protein</topology>
    </subcellularLocation>
</comment>
<dbReference type="PANTHER" id="PTHR30086:SF20">
    <property type="entry name" value="ARGININE EXPORTER PROTEIN ARGO-RELATED"/>
    <property type="match status" value="1"/>
</dbReference>
<feature type="transmembrane region" description="Helical" evidence="6">
    <location>
        <begin position="67"/>
        <end position="92"/>
    </location>
</feature>
<evidence type="ECO:0000256" key="4">
    <source>
        <dbReference type="ARBA" id="ARBA00022989"/>
    </source>
</evidence>
<reference evidence="7 8" key="1">
    <citation type="submission" date="2024-02" db="EMBL/GenBank/DDBJ databases">
        <title>Deinococcus aluminii NBRC 112889.</title>
        <authorList>
            <person name="Ichikawa N."/>
            <person name="Katano-Makiyama Y."/>
            <person name="Hidaka K."/>
        </authorList>
    </citation>
    <scope>NUCLEOTIDE SEQUENCE [LARGE SCALE GENOMIC DNA]</scope>
    <source>
        <strain evidence="7 8">NBRC 112889</strain>
    </source>
</reference>
<feature type="transmembrane region" description="Helical" evidence="6">
    <location>
        <begin position="208"/>
        <end position="231"/>
    </location>
</feature>
<comment type="caution">
    <text evidence="7">The sequence shown here is derived from an EMBL/GenBank/DDBJ whole genome shotgun (WGS) entry which is preliminary data.</text>
</comment>
<evidence type="ECO:0000256" key="6">
    <source>
        <dbReference type="SAM" id="Phobius"/>
    </source>
</evidence>
<evidence type="ECO:0000256" key="3">
    <source>
        <dbReference type="ARBA" id="ARBA00022692"/>
    </source>
</evidence>
<organism evidence="7 8">
    <name type="scientific">Deinococcus aluminii</name>
    <dbReference type="NCBI Taxonomy" id="1656885"/>
    <lineage>
        <taxon>Bacteria</taxon>
        <taxon>Thermotogati</taxon>
        <taxon>Deinococcota</taxon>
        <taxon>Deinococci</taxon>
        <taxon>Deinococcales</taxon>
        <taxon>Deinococcaceae</taxon>
        <taxon>Deinococcus</taxon>
    </lineage>
</organism>